<dbReference type="PANTHER" id="PTHR14211:SF7">
    <property type="entry name" value="RIBOSOME BIOGENESIS PROTEIN NOP53"/>
    <property type="match status" value="1"/>
</dbReference>
<evidence type="ECO:0000256" key="1">
    <source>
        <dbReference type="ARBA" id="ARBA00008838"/>
    </source>
</evidence>
<evidence type="ECO:0000256" key="3">
    <source>
        <dbReference type="ARBA" id="ARBA00022517"/>
    </source>
</evidence>
<dbReference type="RefSeq" id="XP_015469357.1">
    <property type="nucleotide sequence ID" value="XM_015609859.1"/>
</dbReference>
<comment type="similarity">
    <text evidence="1 5">Belongs to the NOP53 family.</text>
</comment>
<dbReference type="Proteomes" id="UP000054251">
    <property type="component" value="Unassembled WGS sequence"/>
</dbReference>
<keyword evidence="9" id="KW-1185">Reference proteome</keyword>
<dbReference type="OrthoDB" id="5072at2759"/>
<dbReference type="PANTHER" id="PTHR14211">
    <property type="entry name" value="GLIOMA SUPPRESSOR CANDIDATE REGION GENE 2"/>
    <property type="match status" value="1"/>
</dbReference>
<keyword evidence="3 5" id="KW-0690">Ribosome biogenesis</keyword>
<evidence type="ECO:0000313" key="9">
    <source>
        <dbReference type="Proteomes" id="UP000054251"/>
    </source>
</evidence>
<keyword evidence="4 5" id="KW-0539">Nucleus</keyword>
<evidence type="ECO:0000313" key="8">
    <source>
        <dbReference type="EMBL" id="KSA03255.1"/>
    </source>
</evidence>
<dbReference type="GO" id="GO:0008097">
    <property type="term" value="F:5S rRNA binding"/>
    <property type="evidence" value="ECO:0007669"/>
    <property type="project" value="TreeGrafter"/>
</dbReference>
<feature type="coiled-coil region" evidence="6">
    <location>
        <begin position="271"/>
        <end position="298"/>
    </location>
</feature>
<dbReference type="Pfam" id="PF07767">
    <property type="entry name" value="Nop53"/>
    <property type="match status" value="1"/>
</dbReference>
<comment type="caution">
    <text evidence="8">The sequence shown here is derived from an EMBL/GenBank/DDBJ whole genome shotgun (WGS) entry which is preliminary data.</text>
</comment>
<proteinExistence type="inferred from homology"/>
<feature type="compositionally biased region" description="Polar residues" evidence="7">
    <location>
        <begin position="1"/>
        <end position="11"/>
    </location>
</feature>
<dbReference type="GO" id="GO:0006364">
    <property type="term" value="P:rRNA processing"/>
    <property type="evidence" value="ECO:0007669"/>
    <property type="project" value="TreeGrafter"/>
</dbReference>
<evidence type="ECO:0000256" key="5">
    <source>
        <dbReference type="PIRNR" id="PIRNR017302"/>
    </source>
</evidence>
<feature type="region of interest" description="Disordered" evidence="7">
    <location>
        <begin position="144"/>
        <end position="165"/>
    </location>
</feature>
<dbReference type="GeneID" id="26838038"/>
<feature type="compositionally biased region" description="Acidic residues" evidence="7">
    <location>
        <begin position="227"/>
        <end position="248"/>
    </location>
</feature>
<organism evidence="8 9">
    <name type="scientific">Debaryomyces fabryi</name>
    <dbReference type="NCBI Taxonomy" id="58627"/>
    <lineage>
        <taxon>Eukaryota</taxon>
        <taxon>Fungi</taxon>
        <taxon>Dikarya</taxon>
        <taxon>Ascomycota</taxon>
        <taxon>Saccharomycotina</taxon>
        <taxon>Pichiomycetes</taxon>
        <taxon>Debaryomycetaceae</taxon>
        <taxon>Debaryomyces</taxon>
    </lineage>
</organism>
<feature type="compositionally biased region" description="Basic residues" evidence="7">
    <location>
        <begin position="12"/>
        <end position="21"/>
    </location>
</feature>
<sequence length="396" mass="46044">MEQNRPKTTLQRSRKGKKSWRKNIDIDDVEKGLEEAKTRQRLLGDDNDDFIIDTEGDVSIGGKSGKKLKSTEILSNKSKVKPLAIERNNRKIQGVNKHEVHRLMKLSGKVNGESKLKTRVDKDGLFRAKNEDLWGEEPVDNTPEILLKKSSSGHTKAKNAPKTMKTEAIRLSEQEKQVDAGKSYNPSLASWKALINKEYTTEHEKELKRQELIDHQQRIKNLIANLDENEEASSEDEQNEEDEEEDVDKDFKLSINKPTQVKIKTKSKRNRETKHKQRMELEQQLKELKHQIKELAKLDEYNELVSAKHEAKQTTKSKSKKTKKLFKYDSITRPLEVKLSDELTNNLKNLKPEGNLFYDSMINLQENGLIETRVPVAKRRRYTPKITEKWTYKDFK</sequence>
<dbReference type="GO" id="GO:0005730">
    <property type="term" value="C:nucleolus"/>
    <property type="evidence" value="ECO:0007669"/>
    <property type="project" value="UniProtKB-SubCell"/>
</dbReference>
<evidence type="ECO:0000256" key="7">
    <source>
        <dbReference type="SAM" id="MobiDB-lite"/>
    </source>
</evidence>
<dbReference type="AlphaFoldDB" id="A0A0V1Q463"/>
<protein>
    <recommendedName>
        <fullName evidence="2 5">Ribosome biogenesis protein NOP53</fullName>
    </recommendedName>
</protein>
<dbReference type="PIRSF" id="PIRSF017302">
    <property type="entry name" value="Gltscr2"/>
    <property type="match status" value="1"/>
</dbReference>
<feature type="region of interest" description="Disordered" evidence="7">
    <location>
        <begin position="1"/>
        <end position="23"/>
    </location>
</feature>
<name>A0A0V1Q463_9ASCO</name>
<accession>A0A0V1Q463</accession>
<evidence type="ECO:0000256" key="2">
    <source>
        <dbReference type="ARBA" id="ARBA00018339"/>
    </source>
</evidence>
<comment type="subcellular location">
    <subcellularLocation>
        <location evidence="5">Nucleus</location>
        <location evidence="5">Nucleolus</location>
    </subcellularLocation>
    <subcellularLocation>
        <location evidence="5">Nucleus</location>
        <location evidence="5">Nucleoplasm</location>
    </subcellularLocation>
</comment>
<evidence type="ECO:0000256" key="4">
    <source>
        <dbReference type="ARBA" id="ARBA00023242"/>
    </source>
</evidence>
<dbReference type="GO" id="GO:0005654">
    <property type="term" value="C:nucleoplasm"/>
    <property type="evidence" value="ECO:0007669"/>
    <property type="project" value="UniProtKB-SubCell"/>
</dbReference>
<feature type="region of interest" description="Disordered" evidence="7">
    <location>
        <begin position="223"/>
        <end position="252"/>
    </location>
</feature>
<keyword evidence="6" id="KW-0175">Coiled coil</keyword>
<gene>
    <name evidence="8" type="ORF">AC631_01029</name>
</gene>
<dbReference type="GO" id="GO:0000027">
    <property type="term" value="P:ribosomal large subunit assembly"/>
    <property type="evidence" value="ECO:0007669"/>
    <property type="project" value="UniProtKB-UniRule"/>
</dbReference>
<comment type="function">
    <text evidence="5">May play a role in ribosome biogenesis.</text>
</comment>
<dbReference type="InterPro" id="IPR011687">
    <property type="entry name" value="Nop53/GLTSCR2"/>
</dbReference>
<reference evidence="8 9" key="1">
    <citation type="submission" date="2015-11" db="EMBL/GenBank/DDBJ databases">
        <title>The genome of Debaryomyces fabryi.</title>
        <authorList>
            <person name="Tafer H."/>
            <person name="Lopandic K."/>
        </authorList>
    </citation>
    <scope>NUCLEOTIDE SEQUENCE [LARGE SCALE GENOMIC DNA]</scope>
    <source>
        <strain evidence="8 9">CBS 789</strain>
    </source>
</reference>
<evidence type="ECO:0000256" key="6">
    <source>
        <dbReference type="SAM" id="Coils"/>
    </source>
</evidence>
<dbReference type="EMBL" id="LMYN01000012">
    <property type="protein sequence ID" value="KSA03255.1"/>
    <property type="molecule type" value="Genomic_DNA"/>
</dbReference>